<dbReference type="InterPro" id="IPR000524">
    <property type="entry name" value="Tscrpt_reg_HTH_GntR"/>
</dbReference>
<dbReference type="InterPro" id="IPR011711">
    <property type="entry name" value="GntR_C"/>
</dbReference>
<sequence length="225" mass="25477">MADADSGLTVKDRHAAVYAELRQRICLLDYPPRAQLSEIALAGEFGTSRTPMRRVLARLEEEGLVQSVHGVGTFVTDADITELEQAYRLRVELTGLTGQLDPVTPDTVFLMELQRLITRAAQMIVSGTPRSFTELDMDVFQALLHLTANEPLRRVLERLYYQTKRLWLVKAIKAELDLQEEYGIFLHELQAIRIALESGDLMAVAQIQRAHISMSFNRLRKQSAI</sequence>
<dbReference type="SMART" id="SM00345">
    <property type="entry name" value="HTH_GNTR"/>
    <property type="match status" value="1"/>
</dbReference>
<dbReference type="Gene3D" id="1.20.120.530">
    <property type="entry name" value="GntR ligand-binding domain-like"/>
    <property type="match status" value="1"/>
</dbReference>
<dbReference type="Proteomes" id="UP000645462">
    <property type="component" value="Unassembled WGS sequence"/>
</dbReference>
<keyword evidence="6" id="KW-1185">Reference proteome</keyword>
<evidence type="ECO:0000256" key="2">
    <source>
        <dbReference type="ARBA" id="ARBA00023125"/>
    </source>
</evidence>
<dbReference type="InterPro" id="IPR036390">
    <property type="entry name" value="WH_DNA-bd_sf"/>
</dbReference>
<dbReference type="Pfam" id="PF07729">
    <property type="entry name" value="FCD"/>
    <property type="match status" value="1"/>
</dbReference>
<dbReference type="PROSITE" id="PS50949">
    <property type="entry name" value="HTH_GNTR"/>
    <property type="match status" value="1"/>
</dbReference>
<name>A0ABQ1KW91_9RHOB</name>
<evidence type="ECO:0000313" key="5">
    <source>
        <dbReference type="EMBL" id="GGC13124.1"/>
    </source>
</evidence>
<comment type="caution">
    <text evidence="5">The sequence shown here is derived from an EMBL/GenBank/DDBJ whole genome shotgun (WGS) entry which is preliminary data.</text>
</comment>
<dbReference type="InterPro" id="IPR036388">
    <property type="entry name" value="WH-like_DNA-bd_sf"/>
</dbReference>
<dbReference type="EMBL" id="BMFC01000009">
    <property type="protein sequence ID" value="GGC13124.1"/>
    <property type="molecule type" value="Genomic_DNA"/>
</dbReference>
<dbReference type="RefSeq" id="WP_188483074.1">
    <property type="nucleotide sequence ID" value="NZ_BMFC01000009.1"/>
</dbReference>
<protein>
    <submittedName>
        <fullName evidence="5">Transcriptional regulator</fullName>
    </submittedName>
</protein>
<dbReference type="SUPFAM" id="SSF46785">
    <property type="entry name" value="Winged helix' DNA-binding domain"/>
    <property type="match status" value="1"/>
</dbReference>
<keyword evidence="1" id="KW-0805">Transcription regulation</keyword>
<accession>A0ABQ1KW91</accession>
<dbReference type="PANTHER" id="PTHR43537">
    <property type="entry name" value="TRANSCRIPTIONAL REGULATOR, GNTR FAMILY"/>
    <property type="match status" value="1"/>
</dbReference>
<dbReference type="PANTHER" id="PTHR43537:SF5">
    <property type="entry name" value="UXU OPERON TRANSCRIPTIONAL REGULATOR"/>
    <property type="match status" value="1"/>
</dbReference>
<evidence type="ECO:0000313" key="6">
    <source>
        <dbReference type="Proteomes" id="UP000645462"/>
    </source>
</evidence>
<organism evidence="5 6">
    <name type="scientific">Marivita lacus</name>
    <dbReference type="NCBI Taxonomy" id="1323742"/>
    <lineage>
        <taxon>Bacteria</taxon>
        <taxon>Pseudomonadati</taxon>
        <taxon>Pseudomonadota</taxon>
        <taxon>Alphaproteobacteria</taxon>
        <taxon>Rhodobacterales</taxon>
        <taxon>Roseobacteraceae</taxon>
        <taxon>Marivita</taxon>
    </lineage>
</organism>
<dbReference type="SUPFAM" id="SSF48008">
    <property type="entry name" value="GntR ligand-binding domain-like"/>
    <property type="match status" value="1"/>
</dbReference>
<dbReference type="InterPro" id="IPR008920">
    <property type="entry name" value="TF_FadR/GntR_C"/>
</dbReference>
<evidence type="ECO:0000256" key="1">
    <source>
        <dbReference type="ARBA" id="ARBA00023015"/>
    </source>
</evidence>
<dbReference type="CDD" id="cd07377">
    <property type="entry name" value="WHTH_GntR"/>
    <property type="match status" value="1"/>
</dbReference>
<evidence type="ECO:0000256" key="3">
    <source>
        <dbReference type="ARBA" id="ARBA00023163"/>
    </source>
</evidence>
<evidence type="ECO:0000259" key="4">
    <source>
        <dbReference type="PROSITE" id="PS50949"/>
    </source>
</evidence>
<dbReference type="Gene3D" id="1.10.10.10">
    <property type="entry name" value="Winged helix-like DNA-binding domain superfamily/Winged helix DNA-binding domain"/>
    <property type="match status" value="1"/>
</dbReference>
<keyword evidence="2" id="KW-0238">DNA-binding</keyword>
<keyword evidence="3" id="KW-0804">Transcription</keyword>
<proteinExistence type="predicted"/>
<dbReference type="Pfam" id="PF00392">
    <property type="entry name" value="GntR"/>
    <property type="match status" value="1"/>
</dbReference>
<feature type="domain" description="HTH gntR-type" evidence="4">
    <location>
        <begin position="11"/>
        <end position="78"/>
    </location>
</feature>
<gene>
    <name evidence="5" type="ORF">GCM10011363_32310</name>
</gene>
<reference evidence="6" key="1">
    <citation type="journal article" date="2019" name="Int. J. Syst. Evol. Microbiol.">
        <title>The Global Catalogue of Microorganisms (GCM) 10K type strain sequencing project: providing services to taxonomists for standard genome sequencing and annotation.</title>
        <authorList>
            <consortium name="The Broad Institute Genomics Platform"/>
            <consortium name="The Broad Institute Genome Sequencing Center for Infectious Disease"/>
            <person name="Wu L."/>
            <person name="Ma J."/>
        </authorList>
    </citation>
    <scope>NUCLEOTIDE SEQUENCE [LARGE SCALE GENOMIC DNA]</scope>
    <source>
        <strain evidence="6">CGMCC 1.12478</strain>
    </source>
</reference>